<keyword evidence="1" id="KW-0472">Membrane</keyword>
<dbReference type="EMBL" id="LFZS01000001">
    <property type="protein sequence ID" value="ONN56315.1"/>
    <property type="molecule type" value="Genomic_DNA"/>
</dbReference>
<sequence length="103" mass="11947">MSIFIMILTFFVGVLIGRYTIFLTEKSLSVFIFLVNKFLNKYFVLLLSIIFCFLFFSSYLTGGLMLWHILSGGITELGKFIYLFGWIVGAIFFGFYPKNNSFK</sequence>
<dbReference type="Proteomes" id="UP000189376">
    <property type="component" value="Unassembled WGS sequence"/>
</dbReference>
<feature type="transmembrane region" description="Helical" evidence="1">
    <location>
        <begin position="6"/>
        <end position="35"/>
    </location>
</feature>
<evidence type="ECO:0000313" key="2">
    <source>
        <dbReference type="EMBL" id="ONN56315.1"/>
    </source>
</evidence>
<reference evidence="2 3" key="1">
    <citation type="submission" date="2015-07" db="EMBL/GenBank/DDBJ databases">
        <title>Acinetobacter yuneri, a novel member of Acinetobacter calcoaceticus-Acinetobacter baumannii complex isolated from clinical specimen.</title>
        <authorList>
            <person name="Yu Y."/>
        </authorList>
    </citation>
    <scope>NUCLEOTIDE SEQUENCE [LARGE SCALE GENOMIC DNA]</scope>
    <source>
        <strain evidence="2 3">A362</strain>
    </source>
</reference>
<evidence type="ECO:0000256" key="1">
    <source>
        <dbReference type="SAM" id="Phobius"/>
    </source>
</evidence>
<keyword evidence="3" id="KW-1185">Reference proteome</keyword>
<accession>A0A1V2V291</accession>
<dbReference type="AlphaFoldDB" id="A0A1V2V291"/>
<name>A0A1V2V291_9GAMM</name>
<gene>
    <name evidence="2" type="ORF">AC058_01265</name>
</gene>
<keyword evidence="1" id="KW-1133">Transmembrane helix</keyword>
<keyword evidence="1" id="KW-0812">Transmembrane</keyword>
<protein>
    <submittedName>
        <fullName evidence="2">Uncharacterized protein</fullName>
    </submittedName>
</protein>
<proteinExistence type="predicted"/>
<organism evidence="2 3">
    <name type="scientific">Acinetobacter genomosp. 33YU</name>
    <dbReference type="NCBI Taxonomy" id="1675530"/>
    <lineage>
        <taxon>Bacteria</taxon>
        <taxon>Pseudomonadati</taxon>
        <taxon>Pseudomonadota</taxon>
        <taxon>Gammaproteobacteria</taxon>
        <taxon>Moraxellales</taxon>
        <taxon>Moraxellaceae</taxon>
        <taxon>Acinetobacter</taxon>
    </lineage>
</organism>
<dbReference type="RefSeq" id="WP_077168293.1">
    <property type="nucleotide sequence ID" value="NZ_LFZS01000001.1"/>
</dbReference>
<comment type="caution">
    <text evidence="2">The sequence shown here is derived from an EMBL/GenBank/DDBJ whole genome shotgun (WGS) entry which is preliminary data.</text>
</comment>
<feature type="transmembrane region" description="Helical" evidence="1">
    <location>
        <begin position="80"/>
        <end position="97"/>
    </location>
</feature>
<evidence type="ECO:0000313" key="3">
    <source>
        <dbReference type="Proteomes" id="UP000189376"/>
    </source>
</evidence>
<feature type="transmembrane region" description="Helical" evidence="1">
    <location>
        <begin position="42"/>
        <end position="60"/>
    </location>
</feature>